<protein>
    <submittedName>
        <fullName evidence="1">Uncharacterized protein</fullName>
    </submittedName>
</protein>
<proteinExistence type="predicted"/>
<evidence type="ECO:0000313" key="1">
    <source>
        <dbReference type="EMBL" id="KAJ1348194.1"/>
    </source>
</evidence>
<gene>
    <name evidence="1" type="ORF">KIN20_003442</name>
</gene>
<dbReference type="EMBL" id="JAHQIW010000449">
    <property type="protein sequence ID" value="KAJ1348194.1"/>
    <property type="molecule type" value="Genomic_DNA"/>
</dbReference>
<name>A0AAD5MPX7_PARTN</name>
<accession>A0AAD5MPX7</accession>
<organism evidence="1 2">
    <name type="scientific">Parelaphostrongylus tenuis</name>
    <name type="common">Meningeal worm</name>
    <dbReference type="NCBI Taxonomy" id="148309"/>
    <lineage>
        <taxon>Eukaryota</taxon>
        <taxon>Metazoa</taxon>
        <taxon>Ecdysozoa</taxon>
        <taxon>Nematoda</taxon>
        <taxon>Chromadorea</taxon>
        <taxon>Rhabditida</taxon>
        <taxon>Rhabditina</taxon>
        <taxon>Rhabditomorpha</taxon>
        <taxon>Strongyloidea</taxon>
        <taxon>Metastrongylidae</taxon>
        <taxon>Parelaphostrongylus</taxon>
    </lineage>
</organism>
<dbReference type="Proteomes" id="UP001196413">
    <property type="component" value="Unassembled WGS sequence"/>
</dbReference>
<keyword evidence="2" id="KW-1185">Reference proteome</keyword>
<reference evidence="1" key="1">
    <citation type="submission" date="2021-06" db="EMBL/GenBank/DDBJ databases">
        <title>Parelaphostrongylus tenuis whole genome reference sequence.</title>
        <authorList>
            <person name="Garwood T.J."/>
            <person name="Larsen P.A."/>
            <person name="Fountain-Jones N.M."/>
            <person name="Garbe J.R."/>
            <person name="Macchietto M.G."/>
            <person name="Kania S.A."/>
            <person name="Gerhold R.W."/>
            <person name="Richards J.E."/>
            <person name="Wolf T.M."/>
        </authorList>
    </citation>
    <scope>NUCLEOTIDE SEQUENCE</scope>
    <source>
        <strain evidence="1">MNPRO001-30</strain>
        <tissue evidence="1">Meninges</tissue>
    </source>
</reference>
<evidence type="ECO:0000313" key="2">
    <source>
        <dbReference type="Proteomes" id="UP001196413"/>
    </source>
</evidence>
<comment type="caution">
    <text evidence="1">The sequence shown here is derived from an EMBL/GenBank/DDBJ whole genome shotgun (WGS) entry which is preliminary data.</text>
</comment>
<sequence length="60" mass="6477">MVQHGTATEGSVYNAELFNQLLQSKNIHISVDRSRAPTIVEVLEQQGRSAGLPDAVISSI</sequence>
<dbReference type="AlphaFoldDB" id="A0AAD5MPX7"/>